<organism evidence="3 4">
    <name type="scientific">Tistlia consotensis USBA 355</name>
    <dbReference type="NCBI Taxonomy" id="560819"/>
    <lineage>
        <taxon>Bacteria</taxon>
        <taxon>Pseudomonadati</taxon>
        <taxon>Pseudomonadota</taxon>
        <taxon>Alphaproteobacteria</taxon>
        <taxon>Rhodospirillales</taxon>
        <taxon>Rhodovibrionaceae</taxon>
        <taxon>Tistlia</taxon>
    </lineage>
</organism>
<dbReference type="Pfam" id="PF18557">
    <property type="entry name" value="NepR"/>
    <property type="match status" value="1"/>
</dbReference>
<proteinExistence type="predicted"/>
<feature type="region of interest" description="Disordered" evidence="1">
    <location>
        <begin position="1"/>
        <end position="28"/>
    </location>
</feature>
<protein>
    <recommendedName>
        <fullName evidence="2">Anti-sigma factor NepR domain-containing protein</fullName>
    </recommendedName>
</protein>
<keyword evidence="4" id="KW-1185">Reference proteome</keyword>
<name>A0A1Y6CL50_9PROT</name>
<dbReference type="EMBL" id="FWZX01000021">
    <property type="protein sequence ID" value="SMF57726.1"/>
    <property type="molecule type" value="Genomic_DNA"/>
</dbReference>
<evidence type="ECO:0000259" key="2">
    <source>
        <dbReference type="Pfam" id="PF18557"/>
    </source>
</evidence>
<evidence type="ECO:0000313" key="3">
    <source>
        <dbReference type="EMBL" id="SMF57726.1"/>
    </source>
</evidence>
<dbReference type="Proteomes" id="UP000192917">
    <property type="component" value="Unassembled WGS sequence"/>
</dbReference>
<dbReference type="InterPro" id="IPR041649">
    <property type="entry name" value="NepR"/>
</dbReference>
<gene>
    <name evidence="3" type="ORF">SAMN05428998_121102</name>
</gene>
<sequence length="71" mass="7902">MGASDMTEAGKDRPGGPQPHSARPRPPAELKRIGECLGECYDRVLHEPLPDRVALLLSRLERRERGLDDGR</sequence>
<reference evidence="3 4" key="1">
    <citation type="submission" date="2017-04" db="EMBL/GenBank/DDBJ databases">
        <authorList>
            <person name="Afonso C.L."/>
            <person name="Miller P.J."/>
            <person name="Scott M.A."/>
            <person name="Spackman E."/>
            <person name="Goraichik I."/>
            <person name="Dimitrov K.M."/>
            <person name="Suarez D.L."/>
            <person name="Swayne D.E."/>
        </authorList>
    </citation>
    <scope>NUCLEOTIDE SEQUENCE [LARGE SCALE GENOMIC DNA]</scope>
    <source>
        <strain evidence="3 4">USBA 355</strain>
    </source>
</reference>
<dbReference type="AlphaFoldDB" id="A0A1Y6CL50"/>
<evidence type="ECO:0000256" key="1">
    <source>
        <dbReference type="SAM" id="MobiDB-lite"/>
    </source>
</evidence>
<evidence type="ECO:0000313" key="4">
    <source>
        <dbReference type="Proteomes" id="UP000192917"/>
    </source>
</evidence>
<feature type="domain" description="Anti-sigma factor NepR" evidence="2">
    <location>
        <begin position="32"/>
        <end position="64"/>
    </location>
</feature>
<accession>A0A1Y6CL50</accession>